<dbReference type="AlphaFoldDB" id="A0A136JK17"/>
<gene>
    <name evidence="2" type="ORF">Micbo1qcDRAFT_171163</name>
</gene>
<organism evidence="2 3">
    <name type="scientific">Microdochium bolleyi</name>
    <dbReference type="NCBI Taxonomy" id="196109"/>
    <lineage>
        <taxon>Eukaryota</taxon>
        <taxon>Fungi</taxon>
        <taxon>Dikarya</taxon>
        <taxon>Ascomycota</taxon>
        <taxon>Pezizomycotina</taxon>
        <taxon>Sordariomycetes</taxon>
        <taxon>Xylariomycetidae</taxon>
        <taxon>Xylariales</taxon>
        <taxon>Microdochiaceae</taxon>
        <taxon>Microdochium</taxon>
    </lineage>
</organism>
<dbReference type="InParanoid" id="A0A136JK17"/>
<protein>
    <submittedName>
        <fullName evidence="2">Uncharacterized protein</fullName>
    </submittedName>
</protein>
<evidence type="ECO:0000256" key="1">
    <source>
        <dbReference type="SAM" id="MobiDB-lite"/>
    </source>
</evidence>
<dbReference type="Proteomes" id="UP000070501">
    <property type="component" value="Unassembled WGS sequence"/>
</dbReference>
<dbReference type="EMBL" id="KQ964245">
    <property type="protein sequence ID" value="KXJ97482.1"/>
    <property type="molecule type" value="Genomic_DNA"/>
</dbReference>
<feature type="compositionally biased region" description="Low complexity" evidence="1">
    <location>
        <begin position="60"/>
        <end position="69"/>
    </location>
</feature>
<evidence type="ECO:0000313" key="2">
    <source>
        <dbReference type="EMBL" id="KXJ97482.1"/>
    </source>
</evidence>
<keyword evidence="3" id="KW-1185">Reference proteome</keyword>
<feature type="region of interest" description="Disordered" evidence="1">
    <location>
        <begin position="38"/>
        <end position="75"/>
    </location>
</feature>
<reference evidence="3" key="1">
    <citation type="submission" date="2016-02" db="EMBL/GenBank/DDBJ databases">
        <title>Draft genome sequence of Microdochium bolleyi, a fungal endophyte of beachgrass.</title>
        <authorList>
            <consortium name="DOE Joint Genome Institute"/>
            <person name="David A.S."/>
            <person name="May G."/>
            <person name="Haridas S."/>
            <person name="Lim J."/>
            <person name="Wang M."/>
            <person name="Labutti K."/>
            <person name="Lipzen A."/>
            <person name="Barry K."/>
            <person name="Grigoriev I.V."/>
        </authorList>
    </citation>
    <scope>NUCLEOTIDE SEQUENCE [LARGE SCALE GENOMIC DNA]</scope>
    <source>
        <strain evidence="3">J235TASD1</strain>
    </source>
</reference>
<accession>A0A136JK17</accession>
<feature type="compositionally biased region" description="Basic and acidic residues" evidence="1">
    <location>
        <begin position="171"/>
        <end position="188"/>
    </location>
</feature>
<name>A0A136JK17_9PEZI</name>
<proteinExistence type="predicted"/>
<evidence type="ECO:0000313" key="3">
    <source>
        <dbReference type="Proteomes" id="UP000070501"/>
    </source>
</evidence>
<sequence>MGRVLLPYWGCTSALEIILASKDAGQVYRITSLNILRTHDTQAPPPPHVGPLNKDEQRSRSTYTTTNSRPLSESFSSLKAALSAEDPGTLTRKRTTIHKGGRLGDVIPWCYMLRTIRGVCLWWCPSSGRYGPVYARGPASAQSPHDRWPGTAMPCVAAGPRVDFAPRKGSKQHELASHMSKESLDPVSHKPHCRPPTALVWLSLMCHCMWRTTTPEIRKAPQASIAACDMPPPRS</sequence>
<feature type="region of interest" description="Disordered" evidence="1">
    <location>
        <begin position="170"/>
        <end position="189"/>
    </location>
</feature>